<dbReference type="SUPFAM" id="SSF56935">
    <property type="entry name" value="Porins"/>
    <property type="match status" value="1"/>
</dbReference>
<keyword evidence="5" id="KW-1185">Reference proteome</keyword>
<reference evidence="4 5" key="1">
    <citation type="submission" date="2023-03" db="EMBL/GenBank/DDBJ databases">
        <title>Draft assemblies of triclosan tolerant bacteria isolated from returned activated sludge.</title>
        <authorList>
            <person name="Van Hamelsveld S."/>
        </authorList>
    </citation>
    <scope>NUCLEOTIDE SEQUENCE [LARGE SCALE GENOMIC DNA]</scope>
    <source>
        <strain evidence="4 5">GW210010_S58</strain>
    </source>
</reference>
<keyword evidence="2" id="KW-0472">Membrane</keyword>
<evidence type="ECO:0000256" key="2">
    <source>
        <dbReference type="ARBA" id="ARBA00023136"/>
    </source>
</evidence>
<gene>
    <name evidence="4" type="ORF">P3W85_08315</name>
</gene>
<proteinExistence type="predicted"/>
<dbReference type="RefSeq" id="WP_276264423.1">
    <property type="nucleotide sequence ID" value="NZ_JARJLM010000144.1"/>
</dbReference>
<accession>A0ABT6AK16</accession>
<name>A0ABT6AK16_9BURK</name>
<evidence type="ECO:0000313" key="4">
    <source>
        <dbReference type="EMBL" id="MDF3832950.1"/>
    </source>
</evidence>
<evidence type="ECO:0000256" key="1">
    <source>
        <dbReference type="ARBA" id="ARBA00004442"/>
    </source>
</evidence>
<organism evidence="4 5">
    <name type="scientific">Cupriavidus basilensis</name>
    <dbReference type="NCBI Taxonomy" id="68895"/>
    <lineage>
        <taxon>Bacteria</taxon>
        <taxon>Pseudomonadati</taxon>
        <taxon>Pseudomonadota</taxon>
        <taxon>Betaproteobacteria</taxon>
        <taxon>Burkholderiales</taxon>
        <taxon>Burkholderiaceae</taxon>
        <taxon>Cupriavidus</taxon>
    </lineage>
</organism>
<evidence type="ECO:0000256" key="3">
    <source>
        <dbReference type="ARBA" id="ARBA00023237"/>
    </source>
</evidence>
<comment type="subcellular location">
    <subcellularLocation>
        <location evidence="1">Cell outer membrane</location>
    </subcellularLocation>
</comment>
<sequence length="47" mass="5645">MVDARIHCRFDEHRGASLGVDNLNNRKYFLYHPFPERAFYLGLKYTI</sequence>
<dbReference type="Gene3D" id="2.40.170.20">
    <property type="entry name" value="TonB-dependent receptor, beta-barrel domain"/>
    <property type="match status" value="1"/>
</dbReference>
<dbReference type="InterPro" id="IPR036942">
    <property type="entry name" value="Beta-barrel_TonB_sf"/>
</dbReference>
<evidence type="ECO:0008006" key="6">
    <source>
        <dbReference type="Google" id="ProtNLM"/>
    </source>
</evidence>
<keyword evidence="3" id="KW-0998">Cell outer membrane</keyword>
<dbReference type="EMBL" id="JARJLM010000144">
    <property type="protein sequence ID" value="MDF3832950.1"/>
    <property type="molecule type" value="Genomic_DNA"/>
</dbReference>
<evidence type="ECO:0000313" key="5">
    <source>
        <dbReference type="Proteomes" id="UP001216674"/>
    </source>
</evidence>
<dbReference type="Proteomes" id="UP001216674">
    <property type="component" value="Unassembled WGS sequence"/>
</dbReference>
<protein>
    <recommendedName>
        <fullName evidence="6">TonB-dependent receptor</fullName>
    </recommendedName>
</protein>
<comment type="caution">
    <text evidence="4">The sequence shown here is derived from an EMBL/GenBank/DDBJ whole genome shotgun (WGS) entry which is preliminary data.</text>
</comment>